<dbReference type="InterPro" id="IPR000551">
    <property type="entry name" value="MerR-type_HTH_dom"/>
</dbReference>
<dbReference type="EMBL" id="AP024488">
    <property type="protein sequence ID" value="BCS97551.1"/>
    <property type="molecule type" value="Genomic_DNA"/>
</dbReference>
<reference evidence="3 4" key="1">
    <citation type="submission" date="2021-02" db="EMBL/GenBank/DDBJ databases">
        <title>Complete genome of Desulfoluna sp. strain ASN36.</title>
        <authorList>
            <person name="Takahashi A."/>
            <person name="Kojima H."/>
            <person name="Fukui M."/>
        </authorList>
    </citation>
    <scope>NUCLEOTIDE SEQUENCE [LARGE SCALE GENOMIC DNA]</scope>
    <source>
        <strain evidence="3 4">ASN36</strain>
    </source>
</reference>
<dbReference type="InterPro" id="IPR009061">
    <property type="entry name" value="DNA-bd_dom_put_sf"/>
</dbReference>
<name>A0ABM7PK27_9BACT</name>
<dbReference type="Pfam" id="PF13411">
    <property type="entry name" value="MerR_1"/>
    <property type="match status" value="1"/>
</dbReference>
<evidence type="ECO:0000313" key="3">
    <source>
        <dbReference type="EMBL" id="BCS97551.1"/>
    </source>
</evidence>
<accession>A0ABM7PK27</accession>
<dbReference type="InterPro" id="IPR047057">
    <property type="entry name" value="MerR_fam"/>
</dbReference>
<dbReference type="PANTHER" id="PTHR30204:SF90">
    <property type="entry name" value="HTH-TYPE TRANSCRIPTIONAL ACTIVATOR MTA"/>
    <property type="match status" value="1"/>
</dbReference>
<feature type="domain" description="HTH merR-type" evidence="2">
    <location>
        <begin position="3"/>
        <end position="72"/>
    </location>
</feature>
<dbReference type="RefSeq" id="WP_236888964.1">
    <property type="nucleotide sequence ID" value="NZ_AP024488.1"/>
</dbReference>
<protein>
    <submittedName>
        <fullName evidence="3">MerR family transcriptional regulator</fullName>
    </submittedName>
</protein>
<gene>
    <name evidence="3" type="ORF">DSLASN_31830</name>
</gene>
<evidence type="ECO:0000313" key="4">
    <source>
        <dbReference type="Proteomes" id="UP001320148"/>
    </source>
</evidence>
<keyword evidence="4" id="KW-1185">Reference proteome</keyword>
<dbReference type="PROSITE" id="PS50937">
    <property type="entry name" value="HTH_MERR_2"/>
    <property type="match status" value="1"/>
</dbReference>
<dbReference type="SMART" id="SM00422">
    <property type="entry name" value="HTH_MERR"/>
    <property type="match status" value="1"/>
</dbReference>
<keyword evidence="1" id="KW-0238">DNA-binding</keyword>
<dbReference type="Gene3D" id="1.10.1660.10">
    <property type="match status" value="1"/>
</dbReference>
<organism evidence="3 4">
    <name type="scientific">Desulfoluna limicola</name>
    <dbReference type="NCBI Taxonomy" id="2810562"/>
    <lineage>
        <taxon>Bacteria</taxon>
        <taxon>Pseudomonadati</taxon>
        <taxon>Thermodesulfobacteriota</taxon>
        <taxon>Desulfobacteria</taxon>
        <taxon>Desulfobacterales</taxon>
        <taxon>Desulfolunaceae</taxon>
        <taxon>Desulfoluna</taxon>
    </lineage>
</organism>
<proteinExistence type="predicted"/>
<evidence type="ECO:0000256" key="1">
    <source>
        <dbReference type="ARBA" id="ARBA00023125"/>
    </source>
</evidence>
<dbReference type="PANTHER" id="PTHR30204">
    <property type="entry name" value="REDOX-CYCLING DRUG-SENSING TRANSCRIPTIONAL ACTIVATOR SOXR"/>
    <property type="match status" value="1"/>
</dbReference>
<dbReference type="SUPFAM" id="SSF46955">
    <property type="entry name" value="Putative DNA-binding domain"/>
    <property type="match status" value="1"/>
</dbReference>
<sequence length="189" mass="21356">MKTYTISQLARSFGLSRSTLLYYDRIGLLCAPERTAADYRCYTQVEYDRLERICMFRSAGLPLADVKTLLSGDAAPSVSILEKRLQDLESQILELRTQQHTTIAMLKEMSRGSYAPVVDKQMWVGMLEAAGMDESAMAVWHAEFENRAPEAHHEFLLSLGISEGEARQIQGWSQEMIEASRQEKSNQGT</sequence>
<dbReference type="Proteomes" id="UP001320148">
    <property type="component" value="Chromosome"/>
</dbReference>
<evidence type="ECO:0000259" key="2">
    <source>
        <dbReference type="PROSITE" id="PS50937"/>
    </source>
</evidence>